<gene>
    <name evidence="4" type="ORF">BB8028_0006g06020</name>
</gene>
<protein>
    <recommendedName>
        <fullName evidence="6">Spermine/spermidine synthase</fullName>
    </recommendedName>
</protein>
<reference evidence="4 5" key="1">
    <citation type="submission" date="2016-07" db="EMBL/GenBank/DDBJ databases">
        <title>Comparative genomics of the entomopathogenic fungus Beauveria bassiana.</title>
        <authorList>
            <person name="Valero Jimenez C.A."/>
            <person name="Zwaan B.J."/>
            <person name="Van Kan J.A."/>
            <person name="Takken W."/>
            <person name="Debets A.J."/>
            <person name="Schoustra S.E."/>
            <person name="Koenraadt C.J."/>
        </authorList>
    </citation>
    <scope>NUCLEOTIDE SEQUENCE [LARGE SCALE GENOMIC DNA]</scope>
    <source>
        <strain evidence="4 5">ARSEF 8028</strain>
    </source>
</reference>
<dbReference type="OrthoDB" id="2016285at2759"/>
<dbReference type="CDD" id="cd02440">
    <property type="entry name" value="AdoMet_MTases"/>
    <property type="match status" value="1"/>
</dbReference>
<dbReference type="NCBIfam" id="NF037959">
    <property type="entry name" value="MFS_SpdSyn"/>
    <property type="match status" value="1"/>
</dbReference>
<evidence type="ECO:0000313" key="4">
    <source>
        <dbReference type="EMBL" id="PQK16281.1"/>
    </source>
</evidence>
<evidence type="ECO:0000256" key="2">
    <source>
        <dbReference type="SAM" id="MobiDB-lite"/>
    </source>
</evidence>
<feature type="transmembrane region" description="Helical" evidence="3">
    <location>
        <begin position="91"/>
        <end position="111"/>
    </location>
</feature>
<dbReference type="GO" id="GO:0006596">
    <property type="term" value="P:polyamine biosynthetic process"/>
    <property type="evidence" value="ECO:0007669"/>
    <property type="project" value="UniProtKB-KW"/>
</dbReference>
<dbReference type="Proteomes" id="UP000237441">
    <property type="component" value="Unassembled WGS sequence"/>
</dbReference>
<dbReference type="InterPro" id="IPR029063">
    <property type="entry name" value="SAM-dependent_MTases_sf"/>
</dbReference>
<evidence type="ECO:0000313" key="5">
    <source>
        <dbReference type="Proteomes" id="UP000237441"/>
    </source>
</evidence>
<dbReference type="Gene3D" id="3.40.50.150">
    <property type="entry name" value="Vaccinia Virus protein VP39"/>
    <property type="match status" value="1"/>
</dbReference>
<keyword evidence="3" id="KW-0472">Membrane</keyword>
<comment type="caution">
    <text evidence="4">The sequence shown here is derived from an EMBL/GenBank/DDBJ whole genome shotgun (WGS) entry which is preliminary data.</text>
</comment>
<dbReference type="PANTHER" id="PTHR43317:SF1">
    <property type="entry name" value="THERMOSPERMINE SYNTHASE ACAULIS5"/>
    <property type="match status" value="1"/>
</dbReference>
<dbReference type="FunFam" id="3.40.50.150:FF:000288">
    <property type="entry name" value="Spermine/spermidine synthase, putative"/>
    <property type="match status" value="1"/>
</dbReference>
<feature type="transmembrane region" description="Helical" evidence="3">
    <location>
        <begin position="236"/>
        <end position="258"/>
    </location>
</feature>
<evidence type="ECO:0000256" key="1">
    <source>
        <dbReference type="ARBA" id="ARBA00023115"/>
    </source>
</evidence>
<dbReference type="Pfam" id="PF01564">
    <property type="entry name" value="Spermine_synth"/>
    <property type="match status" value="1"/>
</dbReference>
<accession>A0A2S7YJD0</accession>
<organism evidence="4 5">
    <name type="scientific">Beauveria bassiana</name>
    <name type="common">White muscardine disease fungus</name>
    <name type="synonym">Tritirachium shiotae</name>
    <dbReference type="NCBI Taxonomy" id="176275"/>
    <lineage>
        <taxon>Eukaryota</taxon>
        <taxon>Fungi</taxon>
        <taxon>Dikarya</taxon>
        <taxon>Ascomycota</taxon>
        <taxon>Pezizomycotina</taxon>
        <taxon>Sordariomycetes</taxon>
        <taxon>Hypocreomycetidae</taxon>
        <taxon>Hypocreales</taxon>
        <taxon>Cordycipitaceae</taxon>
        <taxon>Beauveria</taxon>
    </lineage>
</organism>
<sequence>MPPRKTTAGRSKADEPTVASSKAQYEQELRALAGKARTDSSSALARVTAQLRQVRNAITYLFFAGFFAHASQLALAPVYGSIPAATHHLRVLAVAAFAGWAGNLFLARALAPRGLSVNRLLPVFALCAPLVQTLLEPHSSTLGPGWGPLAAEALTVAPVVLLSAACAADALEGVKVPLLPRFMADALPGMGSWALLVAFENMAREYVLRFAGQPGSAPVVTFALTRVGMQLSLGGLMAALAPSAWLLLAAPALLHTVWLNPHMPTRHAASALNATLQAHDWLLLDRAESNTGYVSVLQSLQGGFRVLRCDHSLLGGEYTDPSVAGGVVAEPIYGVFAMLEAVRLIETEKTVPDTEATALVIGLGIGTTPSALVAHGIDTTVVEIDPVVHAFAKKYFQLAENNEPVLADAGRYAKKLADAEDGARFDYIVHDVFTGGAEPVDLFTLEFLQRLHTLLKPHGAIAINYAGDLALPGPRAIVRTVRTVFPACRIFREFPPDEAGIAAHGGSDFTNMVIFCKKAGPSAAALTFRAATDADRLNSFARREFLEPTHEVRAEDFLAAAADEGEDGVLLLRANETEVVTKSHRTSARGHWSIMRTVLPSAVWEKW</sequence>
<feature type="region of interest" description="Disordered" evidence="2">
    <location>
        <begin position="1"/>
        <end position="24"/>
    </location>
</feature>
<dbReference type="AlphaFoldDB" id="A0A2S7YJD0"/>
<keyword evidence="3" id="KW-1133">Transmembrane helix</keyword>
<dbReference type="SUPFAM" id="SSF53335">
    <property type="entry name" value="S-adenosyl-L-methionine-dependent methyltransferases"/>
    <property type="match status" value="1"/>
</dbReference>
<dbReference type="PANTHER" id="PTHR43317">
    <property type="entry name" value="THERMOSPERMINE SYNTHASE ACAULIS5"/>
    <property type="match status" value="1"/>
</dbReference>
<evidence type="ECO:0000256" key="3">
    <source>
        <dbReference type="SAM" id="Phobius"/>
    </source>
</evidence>
<keyword evidence="1" id="KW-0620">Polyamine biosynthesis</keyword>
<feature type="transmembrane region" description="Helical" evidence="3">
    <location>
        <begin position="60"/>
        <end position="79"/>
    </location>
</feature>
<proteinExistence type="predicted"/>
<evidence type="ECO:0008006" key="6">
    <source>
        <dbReference type="Google" id="ProtNLM"/>
    </source>
</evidence>
<name>A0A2S7YJD0_BEABA</name>
<dbReference type="EMBL" id="JRHA01000006">
    <property type="protein sequence ID" value="PQK16281.1"/>
    <property type="molecule type" value="Genomic_DNA"/>
</dbReference>
<keyword evidence="3" id="KW-0812">Transmembrane</keyword>